<dbReference type="InterPro" id="IPR009057">
    <property type="entry name" value="Homeodomain-like_sf"/>
</dbReference>
<dbReference type="InterPro" id="IPR044822">
    <property type="entry name" value="Myb_DNA-bind_4"/>
</dbReference>
<dbReference type="SUPFAM" id="SSF46689">
    <property type="entry name" value="Homeodomain-like"/>
    <property type="match status" value="1"/>
</dbReference>
<accession>A0AA96L8R4</accession>
<dbReference type="PANTHER" id="PTHR47211">
    <property type="entry name" value="TRIHELIX TRANSCRIPTION FACTOR ASR3"/>
    <property type="match status" value="1"/>
</dbReference>
<dbReference type="Pfam" id="PF13837">
    <property type="entry name" value="Myb_DNA-bind_4"/>
    <property type="match status" value="1"/>
</dbReference>
<dbReference type="InterPro" id="IPR001005">
    <property type="entry name" value="SANT/Myb"/>
</dbReference>
<dbReference type="PROSITE" id="PS50090">
    <property type="entry name" value="MYB_LIKE"/>
    <property type="match status" value="1"/>
</dbReference>
<dbReference type="Gene3D" id="1.10.10.60">
    <property type="entry name" value="Homeodomain-like"/>
    <property type="match status" value="1"/>
</dbReference>
<reference evidence="3" key="1">
    <citation type="submission" date="2023-08" db="EMBL/GenBank/DDBJ databases">
        <authorList>
            <person name="Pu J."/>
        </authorList>
    </citation>
    <scope>NUCLEOTIDE SEQUENCE</scope>
</reference>
<evidence type="ECO:0000313" key="3">
    <source>
        <dbReference type="EMBL" id="WNP90944.1"/>
    </source>
</evidence>
<organism evidence="3">
    <name type="scientific">Medicago sativa</name>
    <name type="common">Alfalfa</name>
    <dbReference type="NCBI Taxonomy" id="3879"/>
    <lineage>
        <taxon>Eukaryota</taxon>
        <taxon>Viridiplantae</taxon>
        <taxon>Streptophyta</taxon>
        <taxon>Embryophyta</taxon>
        <taxon>Tracheophyta</taxon>
        <taxon>Spermatophyta</taxon>
        <taxon>Magnoliopsida</taxon>
        <taxon>eudicotyledons</taxon>
        <taxon>Gunneridae</taxon>
        <taxon>Pentapetalae</taxon>
        <taxon>rosids</taxon>
        <taxon>fabids</taxon>
        <taxon>Fabales</taxon>
        <taxon>Fabaceae</taxon>
        <taxon>Papilionoideae</taxon>
        <taxon>50 kb inversion clade</taxon>
        <taxon>NPAAA clade</taxon>
        <taxon>Hologalegina</taxon>
        <taxon>IRL clade</taxon>
        <taxon>Trifolieae</taxon>
        <taxon>Medicago</taxon>
    </lineage>
</organism>
<dbReference type="AlphaFoldDB" id="A0AA96L8R4"/>
<dbReference type="PANTHER" id="PTHR47211:SF4">
    <property type="entry name" value="MYB_SANT-LIKE DNA-BINDING DOMAIN PROTEIN"/>
    <property type="match status" value="1"/>
</dbReference>
<name>A0AA96L8R4_MEDSA</name>
<protein>
    <recommendedName>
        <fullName evidence="2">Myb-like domain-containing protein</fullName>
    </recommendedName>
</protein>
<evidence type="ECO:0000256" key="1">
    <source>
        <dbReference type="SAM" id="MobiDB-lite"/>
    </source>
</evidence>
<sequence>MDFDQPSLRSNPNSDDGIDNGTPPSSAVNDGEDVKPTGRLQRWTRQEILVLVHGKNDAESRLKPGRNGSLFGSFEKKWTLVSSYCEKHGVNRTPIQCKKRWGNLTADYKKIKEWESQVSDERESFWMMNVELRRERKLPGCFDWEVYNILDSAVAATAVPVAVAAPVSEVVGDEEVHIYDSNRKVSGEDELFSDTEKDDHVLSPVPISVSEKQCVPLLSGFQGEGNARGASNEKQQASNLEGERKRKRFATEGNEEEESVQSELIEVLEKNGKMLCEQLEAQNKRLQLDRQQQNQTASNMVAVLDKLANALGRIADKL</sequence>
<dbReference type="EMBL" id="OR463477">
    <property type="protein sequence ID" value="WNP90944.1"/>
    <property type="molecule type" value="mRNA"/>
</dbReference>
<evidence type="ECO:0000259" key="2">
    <source>
        <dbReference type="PROSITE" id="PS50090"/>
    </source>
</evidence>
<feature type="domain" description="Myb-like" evidence="2">
    <location>
        <begin position="35"/>
        <end position="105"/>
    </location>
</feature>
<proteinExistence type="evidence at transcript level"/>
<feature type="region of interest" description="Disordered" evidence="1">
    <location>
        <begin position="225"/>
        <end position="259"/>
    </location>
</feature>
<feature type="region of interest" description="Disordered" evidence="1">
    <location>
        <begin position="1"/>
        <end position="39"/>
    </location>
</feature>